<gene>
    <name evidence="3" type="ORF">ACFPM3_22160</name>
</gene>
<comment type="caution">
    <text evidence="3">The sequence shown here is derived from an EMBL/GenBank/DDBJ whole genome shotgun (WGS) entry which is preliminary data.</text>
</comment>
<proteinExistence type="predicted"/>
<reference evidence="4" key="1">
    <citation type="journal article" date="2019" name="Int. J. Syst. Evol. Microbiol.">
        <title>The Global Catalogue of Microorganisms (GCM) 10K type strain sequencing project: providing services to taxonomists for standard genome sequencing and annotation.</title>
        <authorList>
            <consortium name="The Broad Institute Genomics Platform"/>
            <consortium name="The Broad Institute Genome Sequencing Center for Infectious Disease"/>
            <person name="Wu L."/>
            <person name="Ma J."/>
        </authorList>
    </citation>
    <scope>NUCLEOTIDE SEQUENCE [LARGE SCALE GENOMIC DNA]</scope>
    <source>
        <strain evidence="4">CGMCC 4.1648</strain>
    </source>
</reference>
<organism evidence="3 4">
    <name type="scientific">Streptomyces coeruleoprunus</name>
    <dbReference type="NCBI Taxonomy" id="285563"/>
    <lineage>
        <taxon>Bacteria</taxon>
        <taxon>Bacillati</taxon>
        <taxon>Actinomycetota</taxon>
        <taxon>Actinomycetes</taxon>
        <taxon>Kitasatosporales</taxon>
        <taxon>Streptomycetaceae</taxon>
        <taxon>Streptomyces</taxon>
    </lineage>
</organism>
<keyword evidence="4" id="KW-1185">Reference proteome</keyword>
<feature type="transmembrane region" description="Helical" evidence="2">
    <location>
        <begin position="639"/>
        <end position="668"/>
    </location>
</feature>
<feature type="compositionally biased region" description="Low complexity" evidence="1">
    <location>
        <begin position="13"/>
        <end position="22"/>
    </location>
</feature>
<feature type="transmembrane region" description="Helical" evidence="2">
    <location>
        <begin position="198"/>
        <end position="218"/>
    </location>
</feature>
<keyword evidence="2" id="KW-1133">Transmembrane helix</keyword>
<dbReference type="EMBL" id="JBHSJD010000017">
    <property type="protein sequence ID" value="MFC5024833.1"/>
    <property type="molecule type" value="Genomic_DNA"/>
</dbReference>
<keyword evidence="2" id="KW-0472">Membrane</keyword>
<keyword evidence="2" id="KW-0812">Transmembrane</keyword>
<dbReference type="Proteomes" id="UP001595829">
    <property type="component" value="Unassembled WGS sequence"/>
</dbReference>
<dbReference type="RefSeq" id="WP_345691198.1">
    <property type="nucleotide sequence ID" value="NZ_BAABIT010000001.1"/>
</dbReference>
<name>A0ABV9XJZ8_9ACTN</name>
<feature type="transmembrane region" description="Helical" evidence="2">
    <location>
        <begin position="357"/>
        <end position="378"/>
    </location>
</feature>
<protein>
    <submittedName>
        <fullName evidence="3">Permease</fullName>
    </submittedName>
</protein>
<feature type="transmembrane region" description="Helical" evidence="2">
    <location>
        <begin position="596"/>
        <end position="618"/>
    </location>
</feature>
<evidence type="ECO:0000313" key="3">
    <source>
        <dbReference type="EMBL" id="MFC5024833.1"/>
    </source>
</evidence>
<feature type="transmembrane region" description="Helical" evidence="2">
    <location>
        <begin position="245"/>
        <end position="265"/>
    </location>
</feature>
<feature type="region of interest" description="Disordered" evidence="1">
    <location>
        <begin position="1"/>
        <end position="22"/>
    </location>
</feature>
<evidence type="ECO:0000313" key="4">
    <source>
        <dbReference type="Proteomes" id="UP001595829"/>
    </source>
</evidence>
<feature type="transmembrane region" description="Helical" evidence="2">
    <location>
        <begin position="674"/>
        <end position="694"/>
    </location>
</feature>
<evidence type="ECO:0000256" key="2">
    <source>
        <dbReference type="SAM" id="Phobius"/>
    </source>
</evidence>
<feature type="transmembrane region" description="Helical" evidence="2">
    <location>
        <begin position="285"/>
        <end position="310"/>
    </location>
</feature>
<feature type="compositionally biased region" description="Basic and acidic residues" evidence="1">
    <location>
        <begin position="1"/>
        <end position="12"/>
    </location>
</feature>
<feature type="transmembrane region" description="Helical" evidence="2">
    <location>
        <begin position="31"/>
        <end position="53"/>
    </location>
</feature>
<feature type="transmembrane region" description="Helical" evidence="2">
    <location>
        <begin position="411"/>
        <end position="431"/>
    </location>
</feature>
<evidence type="ECO:0000256" key="1">
    <source>
        <dbReference type="SAM" id="MobiDB-lite"/>
    </source>
</evidence>
<sequence length="706" mass="73448">MSIDTDTRRTPGEEAPATPAAPEGPWRRLRFWALCAAAAAVAVVALGAVAAVATHDGREARNEARGPVITERPQEAVALWREAVDAVGDVPHTVIYLHPLKPGAQPPPGLPRWPAPGEAVLSPELAEQGRQDGITDRYGRFAGTIDGSGLMAPSERFAYVRTAQAPDLGDGQPWMYVRGFGETYPMGEALYARPLSRVLLGLGVLTGVPALVLLVVAARVRTRGDGLRFPEGPWHRRVLLAVREAALPVAAGTALALLPWLAAVSTDIALPPTGYALNSADLGGAWPLAGLALLLSFALTLAVAAVAAVARSLRADGEEPVAAPLPAPVPRWRLIGCGAGVAAIAVSQYLTGDAAPAVFLGGTVVMWVMLPSVVVLAARKLGDALAARGSGAGRAGQRTAGRWTAAHPGPAVRLTTFLVVGLGLISLLQVLNGDTGDKAAAARSTEARIGQSVLSVQSREMTPAIIASFTRSLPAGSHVLALNTAAGQQESLLQGSCAALRSLRLDCPATPRTATGGDRRFWEIRNWYGPTISVQAAANGLRTDKLRGSLIVLTGSPGGRAEVERAAYALLPAVNVETFGETWLVGAATKERQNNWVLLFGSLGLALLLLAGGVSAAAEFARHYRGRLTDRHKDTHSLAFWYLTVPLVAATVLAVAVTAWHAVFFIALLQGGGFSSTALAATVGGGALVAWMVGHLSGRAATRLTS</sequence>
<accession>A0ABV9XJZ8</accession>